<evidence type="ECO:0000313" key="4">
    <source>
        <dbReference type="EMBL" id="TLU67291.1"/>
    </source>
</evidence>
<dbReference type="GO" id="GO:0060698">
    <property type="term" value="F:endoribonuclease inhibitor activity"/>
    <property type="evidence" value="ECO:0007669"/>
    <property type="project" value="UniProtKB-UniRule"/>
</dbReference>
<dbReference type="InterPro" id="IPR016716">
    <property type="entry name" value="RraB"/>
</dbReference>
<evidence type="ECO:0000256" key="2">
    <source>
        <dbReference type="HAMAP-Rule" id="MF_01888"/>
    </source>
</evidence>
<feature type="domain" description="Regulator of ribonuclease activity B" evidence="3">
    <location>
        <begin position="11"/>
        <end position="112"/>
    </location>
</feature>
<dbReference type="OrthoDB" id="7065464at2"/>
<dbReference type="NCBIfam" id="NF008393">
    <property type="entry name" value="PRK11191.1"/>
    <property type="match status" value="1"/>
</dbReference>
<dbReference type="Proteomes" id="UP000307790">
    <property type="component" value="Unassembled WGS sequence"/>
</dbReference>
<dbReference type="Pfam" id="PF06877">
    <property type="entry name" value="RraB"/>
    <property type="match status" value="1"/>
</dbReference>
<sequence>MEQSDLNEWLEHTSVLLEELLEDGSNPEVVHTIEHHFASEDFETLENAAVIAFKQGLEVQEPEQAELEDGTPVFCFDIVTEQYLDEDVLLEETKAMYALAQKCKVEYDGWGTYFEE</sequence>
<dbReference type="PIRSF" id="PIRSF018193">
    <property type="entry name" value="UCP018193"/>
    <property type="match status" value="1"/>
</dbReference>
<comment type="subcellular location">
    <subcellularLocation>
        <location evidence="2">Cytoplasm</location>
    </subcellularLocation>
</comment>
<dbReference type="GO" id="GO:0019899">
    <property type="term" value="F:enzyme binding"/>
    <property type="evidence" value="ECO:0007669"/>
    <property type="project" value="UniProtKB-UniRule"/>
</dbReference>
<comment type="function">
    <text evidence="2">Globally modulates RNA abundance by binding to RNase E (Rne) and regulating its endonucleolytic activity. Can modulate Rne action in a substrate-dependent manner by altering the composition of the degradosome.</text>
</comment>
<comment type="similarity">
    <text evidence="2">Belongs to the RraB family.</text>
</comment>
<dbReference type="Gene3D" id="3.30.70.970">
    <property type="entry name" value="RraB-like"/>
    <property type="match status" value="1"/>
</dbReference>
<dbReference type="GO" id="GO:0005737">
    <property type="term" value="C:cytoplasm"/>
    <property type="evidence" value="ECO:0007669"/>
    <property type="project" value="UniProtKB-SubCell"/>
</dbReference>
<proteinExistence type="inferred from homology"/>
<dbReference type="HAMAP" id="MF_01888">
    <property type="entry name" value="RraB"/>
    <property type="match status" value="1"/>
</dbReference>
<keyword evidence="1 2" id="KW-0963">Cytoplasm</keyword>
<gene>
    <name evidence="2 4" type="primary">rraB</name>
    <name evidence="4" type="ORF">FE810_03130</name>
</gene>
<evidence type="ECO:0000313" key="5">
    <source>
        <dbReference type="Proteomes" id="UP000307790"/>
    </source>
</evidence>
<reference evidence="4 5" key="1">
    <citation type="submission" date="2019-05" db="EMBL/GenBank/DDBJ databases">
        <title>Genome sequences of Thalassotalea litorea 1K03283.</title>
        <authorList>
            <person name="Zhang D."/>
        </authorList>
    </citation>
    <scope>NUCLEOTIDE SEQUENCE [LARGE SCALE GENOMIC DNA]</scope>
    <source>
        <strain evidence="4 5">MCCC 1K03283</strain>
    </source>
</reference>
<dbReference type="InterPro" id="IPR009671">
    <property type="entry name" value="RraB_dom"/>
</dbReference>
<dbReference type="EMBL" id="VCBC01000003">
    <property type="protein sequence ID" value="TLU67291.1"/>
    <property type="molecule type" value="Genomic_DNA"/>
</dbReference>
<evidence type="ECO:0000256" key="1">
    <source>
        <dbReference type="ARBA" id="ARBA00022490"/>
    </source>
</evidence>
<organism evidence="4 5">
    <name type="scientific">Thalassotalea litorea</name>
    <dbReference type="NCBI Taxonomy" id="2020715"/>
    <lineage>
        <taxon>Bacteria</taxon>
        <taxon>Pseudomonadati</taxon>
        <taxon>Pseudomonadota</taxon>
        <taxon>Gammaproteobacteria</taxon>
        <taxon>Alteromonadales</taxon>
        <taxon>Colwelliaceae</taxon>
        <taxon>Thalassotalea</taxon>
    </lineage>
</organism>
<dbReference type="SUPFAM" id="SSF89946">
    <property type="entry name" value="Hypothetical protein VC0424"/>
    <property type="match status" value="1"/>
</dbReference>
<keyword evidence="5" id="KW-1185">Reference proteome</keyword>
<comment type="subunit">
    <text evidence="2">Interacts with the C-terminal region of Rne.</text>
</comment>
<dbReference type="RefSeq" id="WP_138318573.1">
    <property type="nucleotide sequence ID" value="NZ_VCBC01000003.1"/>
</dbReference>
<dbReference type="InterPro" id="IPR036701">
    <property type="entry name" value="RraB-like_sf"/>
</dbReference>
<dbReference type="AlphaFoldDB" id="A0A5R9IVA8"/>
<comment type="caution">
    <text evidence="4">The sequence shown here is derived from an EMBL/GenBank/DDBJ whole genome shotgun (WGS) entry which is preliminary data.</text>
</comment>
<accession>A0A5R9IVA8</accession>
<protein>
    <recommendedName>
        <fullName evidence="2">Regulator of ribonuclease activity B</fullName>
    </recommendedName>
</protein>
<name>A0A5R9IVA8_9GAMM</name>
<evidence type="ECO:0000259" key="3">
    <source>
        <dbReference type="Pfam" id="PF06877"/>
    </source>
</evidence>